<dbReference type="Proteomes" id="UP000799291">
    <property type="component" value="Unassembled WGS sequence"/>
</dbReference>
<gene>
    <name evidence="4" type="ORF">K458DRAFT_425919</name>
</gene>
<feature type="chain" id="PRO_5026126203" description="Mid2 domain-containing protein" evidence="3">
    <location>
        <begin position="21"/>
        <end position="308"/>
    </location>
</feature>
<dbReference type="OrthoDB" id="5215637at2759"/>
<keyword evidence="2" id="KW-0812">Transmembrane</keyword>
<evidence type="ECO:0008006" key="6">
    <source>
        <dbReference type="Google" id="ProtNLM"/>
    </source>
</evidence>
<feature type="signal peptide" evidence="3">
    <location>
        <begin position="1"/>
        <end position="20"/>
    </location>
</feature>
<evidence type="ECO:0000256" key="1">
    <source>
        <dbReference type="SAM" id="MobiDB-lite"/>
    </source>
</evidence>
<proteinExistence type="predicted"/>
<dbReference type="AlphaFoldDB" id="A0A6G1JPE4"/>
<sequence>MVSRWNWALLLPLYVASVQAICYQPNGDVAKDDTPCNSEGNSTCCGTGLACLSNNLCGITQYPSDPKSTFGLGEWFVRGSCTDKSWTDDACMKRCLKSASGELYNVFVPVRQCLVGYRDRWYCSNAQTREQTLDEVCFSPDASDEFLFQTDGNPSTVMVIGHEVGTEATTSAGSTSMTSGAASTTSTSFISSTTSPSSETTPTAPVTDTVPESKQPDYSIPIGVGVGAPLGVLAAGILVFLFLRHRRQAAEEAKRIREKEGAYAQPPIYAYRAELTDWSRAGELSTSPDPHELSAERYRTSGIAQSGS</sequence>
<organism evidence="4 5">
    <name type="scientific">Lentithecium fluviatile CBS 122367</name>
    <dbReference type="NCBI Taxonomy" id="1168545"/>
    <lineage>
        <taxon>Eukaryota</taxon>
        <taxon>Fungi</taxon>
        <taxon>Dikarya</taxon>
        <taxon>Ascomycota</taxon>
        <taxon>Pezizomycotina</taxon>
        <taxon>Dothideomycetes</taxon>
        <taxon>Pleosporomycetidae</taxon>
        <taxon>Pleosporales</taxon>
        <taxon>Massarineae</taxon>
        <taxon>Lentitheciaceae</taxon>
        <taxon>Lentithecium</taxon>
    </lineage>
</organism>
<evidence type="ECO:0000313" key="5">
    <source>
        <dbReference type="Proteomes" id="UP000799291"/>
    </source>
</evidence>
<keyword evidence="2" id="KW-1133">Transmembrane helix</keyword>
<protein>
    <recommendedName>
        <fullName evidence="6">Mid2 domain-containing protein</fullName>
    </recommendedName>
</protein>
<feature type="region of interest" description="Disordered" evidence="1">
    <location>
        <begin position="281"/>
        <end position="308"/>
    </location>
</feature>
<accession>A0A6G1JPE4</accession>
<feature type="compositionally biased region" description="Basic and acidic residues" evidence="1">
    <location>
        <begin position="289"/>
        <end position="299"/>
    </location>
</feature>
<feature type="compositionally biased region" description="Low complexity" evidence="1">
    <location>
        <begin position="168"/>
        <end position="210"/>
    </location>
</feature>
<evidence type="ECO:0000256" key="3">
    <source>
        <dbReference type="SAM" id="SignalP"/>
    </source>
</evidence>
<evidence type="ECO:0000313" key="4">
    <source>
        <dbReference type="EMBL" id="KAF2692111.1"/>
    </source>
</evidence>
<name>A0A6G1JPE4_9PLEO</name>
<dbReference type="EMBL" id="MU005569">
    <property type="protein sequence ID" value="KAF2692111.1"/>
    <property type="molecule type" value="Genomic_DNA"/>
</dbReference>
<keyword evidence="2" id="KW-0472">Membrane</keyword>
<reference evidence="4" key="1">
    <citation type="journal article" date="2020" name="Stud. Mycol.">
        <title>101 Dothideomycetes genomes: a test case for predicting lifestyles and emergence of pathogens.</title>
        <authorList>
            <person name="Haridas S."/>
            <person name="Albert R."/>
            <person name="Binder M."/>
            <person name="Bloem J."/>
            <person name="Labutti K."/>
            <person name="Salamov A."/>
            <person name="Andreopoulos B."/>
            <person name="Baker S."/>
            <person name="Barry K."/>
            <person name="Bills G."/>
            <person name="Bluhm B."/>
            <person name="Cannon C."/>
            <person name="Castanera R."/>
            <person name="Culley D."/>
            <person name="Daum C."/>
            <person name="Ezra D."/>
            <person name="Gonzalez J."/>
            <person name="Henrissat B."/>
            <person name="Kuo A."/>
            <person name="Liang C."/>
            <person name="Lipzen A."/>
            <person name="Lutzoni F."/>
            <person name="Magnuson J."/>
            <person name="Mondo S."/>
            <person name="Nolan M."/>
            <person name="Ohm R."/>
            <person name="Pangilinan J."/>
            <person name="Park H.-J."/>
            <person name="Ramirez L."/>
            <person name="Alfaro M."/>
            <person name="Sun H."/>
            <person name="Tritt A."/>
            <person name="Yoshinaga Y."/>
            <person name="Zwiers L.-H."/>
            <person name="Turgeon B."/>
            <person name="Goodwin S."/>
            <person name="Spatafora J."/>
            <person name="Crous P."/>
            <person name="Grigoriev I."/>
        </authorList>
    </citation>
    <scope>NUCLEOTIDE SEQUENCE</scope>
    <source>
        <strain evidence="4">CBS 122367</strain>
    </source>
</reference>
<keyword evidence="5" id="KW-1185">Reference proteome</keyword>
<evidence type="ECO:0000256" key="2">
    <source>
        <dbReference type="SAM" id="Phobius"/>
    </source>
</evidence>
<feature type="region of interest" description="Disordered" evidence="1">
    <location>
        <begin position="168"/>
        <end position="214"/>
    </location>
</feature>
<feature type="transmembrane region" description="Helical" evidence="2">
    <location>
        <begin position="218"/>
        <end position="243"/>
    </location>
</feature>
<keyword evidence="3" id="KW-0732">Signal</keyword>